<dbReference type="EMBL" id="CP021659">
    <property type="protein sequence ID" value="AWK15010.1"/>
    <property type="molecule type" value="Genomic_DNA"/>
</dbReference>
<dbReference type="KEGG" id="fsm:CCS41_11900"/>
<organism evidence="1 2">
    <name type="scientific">Candidatus Fukatsuia symbiotica</name>
    <dbReference type="NCBI Taxonomy" id="1878942"/>
    <lineage>
        <taxon>Bacteria</taxon>
        <taxon>Pseudomonadati</taxon>
        <taxon>Pseudomonadota</taxon>
        <taxon>Gammaproteobacteria</taxon>
        <taxon>Enterobacterales</taxon>
        <taxon>Yersiniaceae</taxon>
        <taxon>Candidatus Fukatsuia</taxon>
    </lineage>
</organism>
<proteinExistence type="predicted"/>
<name>A0A2U8I770_9GAMM</name>
<protein>
    <submittedName>
        <fullName evidence="1">Transcriptional regulator</fullName>
    </submittedName>
</protein>
<dbReference type="Proteomes" id="UP000261875">
    <property type="component" value="Chromosome"/>
</dbReference>
<dbReference type="InterPro" id="IPR010260">
    <property type="entry name" value="AlpA"/>
</dbReference>
<reference evidence="1 2" key="1">
    <citation type="submission" date="2017-05" db="EMBL/GenBank/DDBJ databases">
        <title>Genome sequence of Candidatus Fukatsuia symbiotica and Candidatus Hamiltonella defensa from Acyrthosiphon pisum strain 5D.</title>
        <authorList>
            <person name="Patel V.A."/>
            <person name="Chevignon G."/>
            <person name="Russell J.A."/>
            <person name="Oliver K.M."/>
        </authorList>
    </citation>
    <scope>NUCLEOTIDE SEQUENCE [LARGE SCALE GENOMIC DNA]</scope>
    <source>
        <strain evidence="1 2">5D</strain>
    </source>
</reference>
<dbReference type="Gene3D" id="1.10.238.160">
    <property type="match status" value="1"/>
</dbReference>
<keyword evidence="2" id="KW-1185">Reference proteome</keyword>
<dbReference type="Pfam" id="PF05930">
    <property type="entry name" value="Phage_AlpA"/>
    <property type="match status" value="1"/>
</dbReference>
<dbReference type="RefSeq" id="WP_119797600.1">
    <property type="nucleotide sequence ID" value="NZ_CP021659.1"/>
</dbReference>
<accession>A0A2U8I770</accession>
<dbReference type="OrthoDB" id="5986966at2"/>
<evidence type="ECO:0000313" key="2">
    <source>
        <dbReference type="Proteomes" id="UP000261875"/>
    </source>
</evidence>
<gene>
    <name evidence="1" type="ORF">CCS41_11900</name>
</gene>
<evidence type="ECO:0000313" key="1">
    <source>
        <dbReference type="EMBL" id="AWK15010.1"/>
    </source>
</evidence>
<dbReference type="AlphaFoldDB" id="A0A2U8I770"/>
<sequence length="72" mass="8572">MSMLDRKILLKKEVKSILRISADSAFDEMWKQHDFPKPIRIGIRRIGWYADEVEGWLKARDLERSLKDKEIA</sequence>